<keyword evidence="1" id="KW-0812">Transmembrane</keyword>
<feature type="transmembrane region" description="Helical" evidence="1">
    <location>
        <begin position="78"/>
        <end position="98"/>
    </location>
</feature>
<dbReference type="AlphaFoldDB" id="A0A3B0CD59"/>
<name>A0A3B0CD59_9FLAO</name>
<dbReference type="Proteomes" id="UP000276603">
    <property type="component" value="Unassembled WGS sequence"/>
</dbReference>
<comment type="caution">
    <text evidence="2">The sequence shown here is derived from an EMBL/GenBank/DDBJ whole genome shotgun (WGS) entry which is preliminary data.</text>
</comment>
<evidence type="ECO:0000313" key="2">
    <source>
        <dbReference type="EMBL" id="RKN82558.1"/>
    </source>
</evidence>
<evidence type="ECO:0008006" key="4">
    <source>
        <dbReference type="Google" id="ProtNLM"/>
    </source>
</evidence>
<feature type="transmembrane region" description="Helical" evidence="1">
    <location>
        <begin position="18"/>
        <end position="35"/>
    </location>
</feature>
<dbReference type="EMBL" id="RBCJ01000001">
    <property type="protein sequence ID" value="RKN82558.1"/>
    <property type="molecule type" value="Genomic_DNA"/>
</dbReference>
<keyword evidence="1" id="KW-0472">Membrane</keyword>
<organism evidence="2 3">
    <name type="scientific">Ulvibacterium marinum</name>
    <dbReference type="NCBI Taxonomy" id="2419782"/>
    <lineage>
        <taxon>Bacteria</taxon>
        <taxon>Pseudomonadati</taxon>
        <taxon>Bacteroidota</taxon>
        <taxon>Flavobacteriia</taxon>
        <taxon>Flavobacteriales</taxon>
        <taxon>Flavobacteriaceae</taxon>
        <taxon>Ulvibacterium</taxon>
    </lineage>
</organism>
<gene>
    <name evidence="2" type="ORF">D7Z94_01550</name>
</gene>
<accession>A0A3B0CD59</accession>
<evidence type="ECO:0000256" key="1">
    <source>
        <dbReference type="SAM" id="Phobius"/>
    </source>
</evidence>
<protein>
    <recommendedName>
        <fullName evidence="4">Magnesium citrate secondary transporter</fullName>
    </recommendedName>
</protein>
<proteinExistence type="predicted"/>
<reference evidence="2 3" key="1">
    <citation type="submission" date="2018-10" db="EMBL/GenBank/DDBJ databases">
        <title>Ulvibacterium marinum gen. nov., sp. nov., a novel marine bacterium of the family Flavobacteriaceae, isolated from a culture of the green alga Ulva prolifera.</title>
        <authorList>
            <person name="Zhang Z."/>
        </authorList>
    </citation>
    <scope>NUCLEOTIDE SEQUENCE [LARGE SCALE GENOMIC DNA]</scope>
    <source>
        <strain evidence="2 3">CCMM003</strain>
    </source>
</reference>
<keyword evidence="3" id="KW-1185">Reference proteome</keyword>
<dbReference type="OrthoDB" id="1447802at2"/>
<evidence type="ECO:0000313" key="3">
    <source>
        <dbReference type="Proteomes" id="UP000276603"/>
    </source>
</evidence>
<sequence>MLNFEKKNIKTTPKRLKAFYFPLFCSMALIVFSLQKMSATLPEWTNNYLNDFLCMPIVLFMGQFAIRKLKGNNTLRLPWPLILTLTLFYSVYFEYYLPRINLRYTADFLDVVLYFSGSAFFYLMENKLTVQT</sequence>
<keyword evidence="1" id="KW-1133">Transmembrane helix</keyword>